<keyword evidence="2" id="KW-1185">Reference proteome</keyword>
<evidence type="ECO:0000313" key="2">
    <source>
        <dbReference type="Proteomes" id="UP000593573"/>
    </source>
</evidence>
<comment type="caution">
    <text evidence="1">The sequence shown here is derived from an EMBL/GenBank/DDBJ whole genome shotgun (WGS) entry which is preliminary data.</text>
</comment>
<evidence type="ECO:0000313" key="1">
    <source>
        <dbReference type="EMBL" id="MBA0653376.1"/>
    </source>
</evidence>
<gene>
    <name evidence="1" type="ORF">Goklo_020560</name>
</gene>
<accession>A0A7J8US84</accession>
<protein>
    <recommendedName>
        <fullName evidence="3">RNase H type-1 domain-containing protein</fullName>
    </recommendedName>
</protein>
<dbReference type="Proteomes" id="UP000593573">
    <property type="component" value="Unassembled WGS sequence"/>
</dbReference>
<evidence type="ECO:0008006" key="3">
    <source>
        <dbReference type="Google" id="ProtNLM"/>
    </source>
</evidence>
<sequence>MVVATTCLLCGHDTESFDHIVRECLPTIELWMDLQVRHIHCEGNSCVGHLANLAQNIERGLVRLETSPMSIKPLLHNDACGEG</sequence>
<feature type="non-terminal residue" evidence="1">
    <location>
        <position position="1"/>
    </location>
</feature>
<reference evidence="1 2" key="1">
    <citation type="journal article" date="2019" name="Genome Biol. Evol.">
        <title>Insights into the evolution of the New World diploid cottons (Gossypium, subgenus Houzingenia) based on genome sequencing.</title>
        <authorList>
            <person name="Grover C.E."/>
            <person name="Arick M.A. 2nd"/>
            <person name="Thrash A."/>
            <person name="Conover J.L."/>
            <person name="Sanders W.S."/>
            <person name="Peterson D.G."/>
            <person name="Frelichowski J.E."/>
            <person name="Scheffler J.A."/>
            <person name="Scheffler B.E."/>
            <person name="Wendel J.F."/>
        </authorList>
    </citation>
    <scope>NUCLEOTIDE SEQUENCE [LARGE SCALE GENOMIC DNA]</scope>
    <source>
        <strain evidence="1">57</strain>
        <tissue evidence="1">Leaf</tissue>
    </source>
</reference>
<name>A0A7J8US84_9ROSI</name>
<dbReference type="EMBL" id="JABFAB010000007">
    <property type="protein sequence ID" value="MBA0653376.1"/>
    <property type="molecule type" value="Genomic_DNA"/>
</dbReference>
<dbReference type="AlphaFoldDB" id="A0A7J8US84"/>
<organism evidence="1 2">
    <name type="scientific">Gossypium klotzschianum</name>
    <dbReference type="NCBI Taxonomy" id="34286"/>
    <lineage>
        <taxon>Eukaryota</taxon>
        <taxon>Viridiplantae</taxon>
        <taxon>Streptophyta</taxon>
        <taxon>Embryophyta</taxon>
        <taxon>Tracheophyta</taxon>
        <taxon>Spermatophyta</taxon>
        <taxon>Magnoliopsida</taxon>
        <taxon>eudicotyledons</taxon>
        <taxon>Gunneridae</taxon>
        <taxon>Pentapetalae</taxon>
        <taxon>rosids</taxon>
        <taxon>malvids</taxon>
        <taxon>Malvales</taxon>
        <taxon>Malvaceae</taxon>
        <taxon>Malvoideae</taxon>
        <taxon>Gossypium</taxon>
    </lineage>
</organism>
<proteinExistence type="predicted"/>